<protein>
    <submittedName>
        <fullName evidence="1">Uncharacterized protein</fullName>
    </submittedName>
</protein>
<dbReference type="GO" id="GO:0006644">
    <property type="term" value="P:phospholipid metabolic process"/>
    <property type="evidence" value="ECO:0007669"/>
    <property type="project" value="InterPro"/>
</dbReference>
<dbReference type="GO" id="GO:0004623">
    <property type="term" value="F:phospholipase A2 activity"/>
    <property type="evidence" value="ECO:0007669"/>
    <property type="project" value="InterPro"/>
</dbReference>
<sequence length="346" mass="39164">MKILLLNLLLTVASAVQLVEHFECGSAAVWGSVKAAQALITYCNYAVKDDANLCCKEHDLCYELHEQRNHTREFCDARFCNCLQDVSDRSKNYDCKFHMSAFCVATIRFGEGSFDKAVPHIEADIEAKFVGFEDARPFGLDMQRLVDACLYTKGIAVHCHNTVHTCLQSKHERFKRLIDVVEYSYQDCRSTMHDCMQMIIESEKDTNCSAVARDIAMQANTYMELNEARHGRSIIETYPIVSARLIKQCNESNIEPCLPAFDHCAVHNPPEHPELLNAARKINIECHRQLSGCIEIAAIEETSEDCIEAQNLAVGRIRNKDIEPVPTVLQIITGYSSDWLEKHGWG</sequence>
<proteinExistence type="predicted"/>
<dbReference type="PANTHER" id="PTHR34228:SF4">
    <property type="entry name" value="VENOM PROTEIN"/>
    <property type="match status" value="1"/>
</dbReference>
<dbReference type="PANTHER" id="PTHR34228">
    <property type="entry name" value="PROTEIN CBG09474-RELATED"/>
    <property type="match status" value="1"/>
</dbReference>
<dbReference type="SUPFAM" id="SSF48619">
    <property type="entry name" value="Phospholipase A2, PLA2"/>
    <property type="match status" value="1"/>
</dbReference>
<dbReference type="EnsemblMetazoa" id="PPA37933.1">
    <property type="protein sequence ID" value="PPA37933.1"/>
    <property type="gene ID" value="WBGene00276302"/>
</dbReference>
<reference evidence="1" key="2">
    <citation type="submission" date="2022-06" db="UniProtKB">
        <authorList>
            <consortium name="EnsemblMetazoa"/>
        </authorList>
    </citation>
    <scope>IDENTIFICATION</scope>
    <source>
        <strain evidence="1">PS312</strain>
    </source>
</reference>
<dbReference type="Proteomes" id="UP000005239">
    <property type="component" value="Unassembled WGS sequence"/>
</dbReference>
<name>A0A2A6CSV8_PRIPA</name>
<keyword evidence="2" id="KW-1185">Reference proteome</keyword>
<reference evidence="2" key="1">
    <citation type="journal article" date="2008" name="Nat. Genet.">
        <title>The Pristionchus pacificus genome provides a unique perspective on nematode lifestyle and parasitism.</title>
        <authorList>
            <person name="Dieterich C."/>
            <person name="Clifton S.W."/>
            <person name="Schuster L.N."/>
            <person name="Chinwalla A."/>
            <person name="Delehaunty K."/>
            <person name="Dinkelacker I."/>
            <person name="Fulton L."/>
            <person name="Fulton R."/>
            <person name="Godfrey J."/>
            <person name="Minx P."/>
            <person name="Mitreva M."/>
            <person name="Roeseler W."/>
            <person name="Tian H."/>
            <person name="Witte H."/>
            <person name="Yang S.P."/>
            <person name="Wilson R.K."/>
            <person name="Sommer R.J."/>
        </authorList>
    </citation>
    <scope>NUCLEOTIDE SEQUENCE [LARGE SCALE GENOMIC DNA]</scope>
    <source>
        <strain evidence="2">PS312</strain>
    </source>
</reference>
<dbReference type="InterPro" id="IPR053322">
    <property type="entry name" value="PLA2-like"/>
</dbReference>
<dbReference type="InterPro" id="IPR036444">
    <property type="entry name" value="PLipase_A2_dom_sf"/>
</dbReference>
<gene>
    <name evidence="1" type="primary">WBGene00276302</name>
</gene>
<organism evidence="1 2">
    <name type="scientific">Pristionchus pacificus</name>
    <name type="common">Parasitic nematode worm</name>
    <dbReference type="NCBI Taxonomy" id="54126"/>
    <lineage>
        <taxon>Eukaryota</taxon>
        <taxon>Metazoa</taxon>
        <taxon>Ecdysozoa</taxon>
        <taxon>Nematoda</taxon>
        <taxon>Chromadorea</taxon>
        <taxon>Rhabditida</taxon>
        <taxon>Rhabditina</taxon>
        <taxon>Diplogasteromorpha</taxon>
        <taxon>Diplogasteroidea</taxon>
        <taxon>Neodiplogasteridae</taxon>
        <taxon>Pristionchus</taxon>
    </lineage>
</organism>
<accession>A0A8R1YTB9</accession>
<dbReference type="OrthoDB" id="10059604at2759"/>
<evidence type="ECO:0000313" key="1">
    <source>
        <dbReference type="EnsemblMetazoa" id="PPA37933.1"/>
    </source>
</evidence>
<evidence type="ECO:0000313" key="2">
    <source>
        <dbReference type="Proteomes" id="UP000005239"/>
    </source>
</evidence>
<accession>A0A2A6CSV8</accession>
<dbReference type="AlphaFoldDB" id="A0A2A6CSV8"/>
<dbReference type="GO" id="GO:0050482">
    <property type="term" value="P:arachidonate secretion"/>
    <property type="evidence" value="ECO:0007669"/>
    <property type="project" value="InterPro"/>
</dbReference>